<keyword evidence="1" id="KW-1133">Transmembrane helix</keyword>
<keyword evidence="1" id="KW-0472">Membrane</keyword>
<evidence type="ECO:0000313" key="2">
    <source>
        <dbReference type="EMBL" id="RWZ79252.1"/>
    </source>
</evidence>
<feature type="transmembrane region" description="Helical" evidence="1">
    <location>
        <begin position="106"/>
        <end position="126"/>
    </location>
</feature>
<evidence type="ECO:0000313" key="3">
    <source>
        <dbReference type="Proteomes" id="UP000289269"/>
    </source>
</evidence>
<dbReference type="Pfam" id="PF09900">
    <property type="entry name" value="DUF2127"/>
    <property type="match status" value="1"/>
</dbReference>
<proteinExistence type="predicted"/>
<sequence length="165" mass="18409">MRLKLSRRQLLHDSFLISISLKGLNGLAEVIGGVTLFFVSPQQMQRLIEILTQHELRQDPNDWLANQLLRGGEHITAGGISFAAVYLLAHGIPKLAAVAALLKGKLWAYPFSLAVLGGFIVYQLYYLATKPGIGMVLLTGFDILVVVLIWLEYRAKRRERERPAA</sequence>
<gene>
    <name evidence="2" type="ORF">EOT04_02075</name>
</gene>
<dbReference type="AlphaFoldDB" id="A0A4Q0AIM2"/>
<keyword evidence="1" id="KW-0812">Transmembrane</keyword>
<accession>A0A4Q0AIM2</accession>
<keyword evidence="3" id="KW-1185">Reference proteome</keyword>
<protein>
    <submittedName>
        <fullName evidence="2">DUF2127 domain-containing protein</fullName>
    </submittedName>
</protein>
<dbReference type="PIRSF" id="PIRSF034455">
    <property type="entry name" value="UCP034455"/>
    <property type="match status" value="1"/>
</dbReference>
<evidence type="ECO:0000256" key="1">
    <source>
        <dbReference type="SAM" id="Phobius"/>
    </source>
</evidence>
<name>A0A4Q0AIM2_9BACT</name>
<dbReference type="InterPro" id="IPR014591">
    <property type="entry name" value="UCP034455"/>
</dbReference>
<dbReference type="InterPro" id="IPR021125">
    <property type="entry name" value="DUF2127"/>
</dbReference>
<feature type="transmembrane region" description="Helical" evidence="1">
    <location>
        <begin position="132"/>
        <end position="153"/>
    </location>
</feature>
<comment type="caution">
    <text evidence="2">The sequence shown here is derived from an EMBL/GenBank/DDBJ whole genome shotgun (WGS) entry which is preliminary data.</text>
</comment>
<reference evidence="2" key="1">
    <citation type="submission" date="2019-01" db="EMBL/GenBank/DDBJ databases">
        <title>Genomic signatures and co-occurrence patterns of the ultra-small Saccharimodia (Patescibacteria phylum) suggest a symbiotic lifestyle.</title>
        <authorList>
            <person name="Lemos L."/>
            <person name="Medeiros J."/>
            <person name="Andreote F."/>
            <person name="Fernandes G."/>
            <person name="Varani A."/>
            <person name="Oliveira G."/>
            <person name="Pylro V."/>
        </authorList>
    </citation>
    <scope>NUCLEOTIDE SEQUENCE [LARGE SCALE GENOMIC DNA]</scope>
    <source>
        <strain evidence="2">AMD01</strain>
    </source>
</reference>
<dbReference type="EMBL" id="SCKW01000017">
    <property type="protein sequence ID" value="RWZ79252.1"/>
    <property type="molecule type" value="Genomic_DNA"/>
</dbReference>
<organism evidence="2 3">
    <name type="scientific">Candidatus Chaera renei</name>
    <dbReference type="NCBI Taxonomy" id="2506947"/>
    <lineage>
        <taxon>Bacteria</taxon>
        <taxon>Candidatus Saccharimonadota</taxon>
        <taxon>Candidatus Saccharimonadia</taxon>
        <taxon>Candidatus Saccharimonadales</taxon>
        <taxon>Candidatus Saccharimonadaceae</taxon>
        <taxon>Candidatus Chaera</taxon>
    </lineage>
</organism>
<dbReference type="Proteomes" id="UP000289269">
    <property type="component" value="Unassembled WGS sequence"/>
</dbReference>